<dbReference type="InterPro" id="IPR036921">
    <property type="entry name" value="PurM-like_N_sf"/>
</dbReference>
<dbReference type="SUPFAM" id="SSF56042">
    <property type="entry name" value="PurM C-terminal domain-like"/>
    <property type="match status" value="1"/>
</dbReference>
<keyword evidence="2" id="KW-0460">Magnesium</keyword>
<name>A0A2P7U1U3_9NEIS</name>
<keyword evidence="2" id="KW-0808">Transferase</keyword>
<dbReference type="CDD" id="cd02194">
    <property type="entry name" value="ThiL"/>
    <property type="match status" value="1"/>
</dbReference>
<feature type="binding site" evidence="2">
    <location>
        <position position="211"/>
    </location>
    <ligand>
        <name>Mg(2+)</name>
        <dbReference type="ChEBI" id="CHEBI:18420"/>
        <label>5</label>
    </ligand>
</feature>
<comment type="caution">
    <text evidence="5">The sequence shown here is derived from an EMBL/GenBank/DDBJ whole genome shotgun (WGS) entry which is preliminary data.</text>
</comment>
<reference evidence="5 6" key="1">
    <citation type="submission" date="2018-03" db="EMBL/GenBank/DDBJ databases">
        <title>Neisseria weixii sp. nov., isolated from the intestinal contents of Tibetan Plateau pika (Ochotona curzoniae) in Yushu, Qinghai Province, China.</title>
        <authorList>
            <person name="Gui Z."/>
        </authorList>
    </citation>
    <scope>NUCLEOTIDE SEQUENCE [LARGE SCALE GENOMIC DNA]</scope>
    <source>
        <strain evidence="5 6">ATCC 51483</strain>
    </source>
</reference>
<dbReference type="Proteomes" id="UP000241868">
    <property type="component" value="Unassembled WGS sequence"/>
</dbReference>
<evidence type="ECO:0000256" key="1">
    <source>
        <dbReference type="ARBA" id="ARBA00022977"/>
    </source>
</evidence>
<feature type="binding site" evidence="2">
    <location>
        <position position="42"/>
    </location>
    <ligand>
        <name>Mg(2+)</name>
        <dbReference type="ChEBI" id="CHEBI:18420"/>
        <label>4</label>
    </ligand>
</feature>
<feature type="binding site" evidence="2">
    <location>
        <position position="72"/>
    </location>
    <ligand>
        <name>Mg(2+)</name>
        <dbReference type="ChEBI" id="CHEBI:18420"/>
        <label>3</label>
    </ligand>
</feature>
<comment type="pathway">
    <text evidence="2">Cofactor biosynthesis; thiamine diphosphate biosynthesis; thiamine diphosphate from thiamine phosphate: step 1/1.</text>
</comment>
<dbReference type="UniPathway" id="UPA00060">
    <property type="reaction ID" value="UER00142"/>
</dbReference>
<dbReference type="PANTHER" id="PTHR30270:SF0">
    <property type="entry name" value="THIAMINE-MONOPHOSPHATE KINASE"/>
    <property type="match status" value="1"/>
</dbReference>
<dbReference type="NCBIfam" id="TIGR01379">
    <property type="entry name" value="thiL"/>
    <property type="match status" value="1"/>
</dbReference>
<dbReference type="HAMAP" id="MF_02128">
    <property type="entry name" value="TMP_kinase"/>
    <property type="match status" value="1"/>
</dbReference>
<feature type="binding site" evidence="2">
    <location>
        <position position="72"/>
    </location>
    <ligand>
        <name>Mg(2+)</name>
        <dbReference type="ChEBI" id="CHEBI:18420"/>
        <label>4</label>
    </ligand>
</feature>
<comment type="miscellaneous">
    <text evidence="2">Reaction mechanism of ThiL seems to utilize a direct, inline transfer of the gamma-phosphate of ATP to TMP rather than a phosphorylated enzyme intermediate.</text>
</comment>
<feature type="binding site" evidence="2">
    <location>
        <position position="259"/>
    </location>
    <ligand>
        <name>substrate</name>
    </ligand>
</feature>
<dbReference type="InterPro" id="IPR006283">
    <property type="entry name" value="ThiL-like"/>
</dbReference>
<sequence length="321" mass="35127">MTEFDFIRKYLQNQQQDHQVVLGIGDDAAIVRPKSGYDLCFSADMLLKNKHFFENVLPEDLAWKVLAVNISDMAAMGAKPKWVLLSAGLPELDENWLRRFCNSLFDLAQRFGMILIGGDTTRGDLVFNVTIIGELPQGQALRREAAKIGDDIWVSGKIGLAASALNCLLKRCELPSEVFQQCEAELLRPMPRVALGQAILNLAHAAQDVSDGLAQDIGHILTASNVGAEIWAEQVPTLPQLKESLSRGQWLQYTLAGGDDYELVFTAPESCRGALEAASQQTDTLITRIGKITDSGRLKVVNSVSDGLEIALTSLGFDHFG</sequence>
<feature type="binding site" evidence="2">
    <location>
        <position position="27"/>
    </location>
    <ligand>
        <name>Mg(2+)</name>
        <dbReference type="ChEBI" id="CHEBI:18420"/>
        <label>4</label>
    </ligand>
</feature>
<organism evidence="5 6">
    <name type="scientific">Neisseria iguanae</name>
    <dbReference type="NCBI Taxonomy" id="90242"/>
    <lineage>
        <taxon>Bacteria</taxon>
        <taxon>Pseudomonadati</taxon>
        <taxon>Pseudomonadota</taxon>
        <taxon>Betaproteobacteria</taxon>
        <taxon>Neisseriales</taxon>
        <taxon>Neisseriaceae</taxon>
        <taxon>Neisseria</taxon>
    </lineage>
</organism>
<comment type="function">
    <text evidence="2">Catalyzes the ATP-dependent phosphorylation of thiamine-monophosphate (TMP) to form thiamine-pyrophosphate (TPP), the active form of vitamin B1.</text>
</comment>
<comment type="caution">
    <text evidence="2">Lacks conserved residue(s) required for the propagation of feature annotation.</text>
</comment>
<feature type="binding site" evidence="2">
    <location>
        <position position="44"/>
    </location>
    <ligand>
        <name>Mg(2+)</name>
        <dbReference type="ChEBI" id="CHEBI:18420"/>
        <label>2</label>
    </ligand>
</feature>
<proteinExistence type="inferred from homology"/>
<dbReference type="PIRSF" id="PIRSF005303">
    <property type="entry name" value="Thiam_monoph_kin"/>
    <property type="match status" value="1"/>
</dbReference>
<comment type="similarity">
    <text evidence="2">Belongs to the thiamine-monophosphate kinase family.</text>
</comment>
<feature type="domain" description="PurM-like C-terminal" evidence="4">
    <location>
        <begin position="148"/>
        <end position="300"/>
    </location>
</feature>
<evidence type="ECO:0000259" key="4">
    <source>
        <dbReference type="Pfam" id="PF02769"/>
    </source>
</evidence>
<dbReference type="AlphaFoldDB" id="A0A2P7U1U3"/>
<feature type="domain" description="PurM-like N-terminal" evidence="3">
    <location>
        <begin position="25"/>
        <end position="134"/>
    </location>
</feature>
<dbReference type="GO" id="GO:0009030">
    <property type="term" value="F:thiamine-phosphate kinase activity"/>
    <property type="evidence" value="ECO:0007669"/>
    <property type="project" value="UniProtKB-UniRule"/>
</dbReference>
<dbReference type="GO" id="GO:0009229">
    <property type="term" value="P:thiamine diphosphate biosynthetic process"/>
    <property type="evidence" value="ECO:0007669"/>
    <property type="project" value="UniProtKB-UniRule"/>
</dbReference>
<dbReference type="RefSeq" id="WP_106740663.1">
    <property type="nucleotide sequence ID" value="NZ_PXYY01000012.1"/>
</dbReference>
<keyword evidence="6" id="KW-1185">Reference proteome</keyword>
<comment type="catalytic activity">
    <reaction evidence="2">
        <text>thiamine phosphate + ATP = thiamine diphosphate + ADP</text>
        <dbReference type="Rhea" id="RHEA:15913"/>
        <dbReference type="ChEBI" id="CHEBI:30616"/>
        <dbReference type="ChEBI" id="CHEBI:37575"/>
        <dbReference type="ChEBI" id="CHEBI:58937"/>
        <dbReference type="ChEBI" id="CHEBI:456216"/>
        <dbReference type="EC" id="2.7.4.16"/>
    </reaction>
</comment>
<dbReference type="InterPro" id="IPR016188">
    <property type="entry name" value="PurM-like_N"/>
</dbReference>
<keyword evidence="2" id="KW-0547">Nucleotide-binding</keyword>
<dbReference type="Pfam" id="PF02769">
    <property type="entry name" value="AIRS_C"/>
    <property type="match status" value="1"/>
</dbReference>
<accession>A0A2P7U1U3</accession>
<keyword evidence="2" id="KW-0067">ATP-binding</keyword>
<dbReference type="EMBL" id="PXYY01000012">
    <property type="protein sequence ID" value="PSJ80947.1"/>
    <property type="molecule type" value="Genomic_DNA"/>
</dbReference>
<dbReference type="Gene3D" id="3.90.650.10">
    <property type="entry name" value="PurM-like C-terminal domain"/>
    <property type="match status" value="1"/>
</dbReference>
<dbReference type="GO" id="GO:0005524">
    <property type="term" value="F:ATP binding"/>
    <property type="evidence" value="ECO:0007669"/>
    <property type="project" value="UniProtKB-UniRule"/>
</dbReference>
<keyword evidence="1 2" id="KW-0784">Thiamine biosynthesis</keyword>
<feature type="binding site" evidence="2">
    <location>
        <position position="208"/>
    </location>
    <ligand>
        <name>Mg(2+)</name>
        <dbReference type="ChEBI" id="CHEBI:18420"/>
        <label>3</label>
    </ligand>
</feature>
<feature type="binding site" evidence="2">
    <location>
        <position position="210"/>
    </location>
    <ligand>
        <name>ATP</name>
        <dbReference type="ChEBI" id="CHEBI:30616"/>
    </ligand>
</feature>
<evidence type="ECO:0000256" key="2">
    <source>
        <dbReference type="HAMAP-Rule" id="MF_02128"/>
    </source>
</evidence>
<gene>
    <name evidence="2 5" type="primary">thiL</name>
    <name evidence="5" type="ORF">C7N83_03455</name>
</gene>
<dbReference type="Gene3D" id="3.30.1330.10">
    <property type="entry name" value="PurM-like, N-terminal domain"/>
    <property type="match status" value="1"/>
</dbReference>
<dbReference type="GO" id="GO:0000287">
    <property type="term" value="F:magnesium ion binding"/>
    <property type="evidence" value="ECO:0007669"/>
    <property type="project" value="UniProtKB-UniRule"/>
</dbReference>
<dbReference type="Pfam" id="PF00586">
    <property type="entry name" value="AIRS"/>
    <property type="match status" value="1"/>
</dbReference>
<feature type="binding site" evidence="2">
    <location>
        <position position="119"/>
    </location>
    <ligand>
        <name>Mg(2+)</name>
        <dbReference type="ChEBI" id="CHEBI:18420"/>
        <label>1</label>
    </ligand>
</feature>
<feature type="binding site" evidence="2">
    <location>
        <position position="44"/>
    </location>
    <ligand>
        <name>Mg(2+)</name>
        <dbReference type="ChEBI" id="CHEBI:18420"/>
        <label>1</label>
    </ligand>
</feature>
<dbReference type="PANTHER" id="PTHR30270">
    <property type="entry name" value="THIAMINE-MONOPHOSPHATE KINASE"/>
    <property type="match status" value="1"/>
</dbReference>
<dbReference type="OrthoDB" id="9802811at2"/>
<protein>
    <recommendedName>
        <fullName evidence="2">Thiamine-monophosphate kinase</fullName>
        <shortName evidence="2">TMP kinase</shortName>
        <shortName evidence="2">Thiamine-phosphate kinase</shortName>
        <ecNumber evidence="2">2.7.4.16</ecNumber>
    </recommendedName>
</protein>
<feature type="binding site" evidence="2">
    <location>
        <position position="72"/>
    </location>
    <ligand>
        <name>Mg(2+)</name>
        <dbReference type="ChEBI" id="CHEBI:18420"/>
        <label>2</label>
    </ligand>
</feature>
<dbReference type="GO" id="GO:0009228">
    <property type="term" value="P:thiamine biosynthetic process"/>
    <property type="evidence" value="ECO:0007669"/>
    <property type="project" value="UniProtKB-KW"/>
</dbReference>
<evidence type="ECO:0000313" key="6">
    <source>
        <dbReference type="Proteomes" id="UP000241868"/>
    </source>
</evidence>
<feature type="binding site" evidence="2">
    <location>
        <position position="27"/>
    </location>
    <ligand>
        <name>Mg(2+)</name>
        <dbReference type="ChEBI" id="CHEBI:18420"/>
        <label>3</label>
    </ligand>
</feature>
<feature type="binding site" evidence="2">
    <location>
        <position position="51"/>
    </location>
    <ligand>
        <name>substrate</name>
    </ligand>
</feature>
<feature type="binding site" evidence="2">
    <location>
        <position position="143"/>
    </location>
    <ligand>
        <name>ATP</name>
        <dbReference type="ChEBI" id="CHEBI:30616"/>
    </ligand>
</feature>
<dbReference type="EC" id="2.7.4.16" evidence="2"/>
<evidence type="ECO:0000259" key="3">
    <source>
        <dbReference type="Pfam" id="PF00586"/>
    </source>
</evidence>
<feature type="binding site" evidence="2">
    <location>
        <begin position="118"/>
        <end position="119"/>
    </location>
    <ligand>
        <name>ATP</name>
        <dbReference type="ChEBI" id="CHEBI:30616"/>
    </ligand>
</feature>
<dbReference type="InterPro" id="IPR010918">
    <property type="entry name" value="PurM-like_C_dom"/>
</dbReference>
<dbReference type="SUPFAM" id="SSF55326">
    <property type="entry name" value="PurM N-terminal domain-like"/>
    <property type="match status" value="1"/>
</dbReference>
<keyword evidence="2 5" id="KW-0418">Kinase</keyword>
<feature type="binding site" evidence="2">
    <location>
        <position position="317"/>
    </location>
    <ligand>
        <name>substrate</name>
    </ligand>
</feature>
<keyword evidence="2" id="KW-0479">Metal-binding</keyword>
<evidence type="ECO:0000313" key="5">
    <source>
        <dbReference type="EMBL" id="PSJ80947.1"/>
    </source>
</evidence>
<dbReference type="InterPro" id="IPR036676">
    <property type="entry name" value="PurM-like_C_sf"/>
</dbReference>